<dbReference type="Proteomes" id="UP000595095">
    <property type="component" value="Chromosome"/>
</dbReference>
<keyword evidence="3" id="KW-1185">Reference proteome</keyword>
<proteinExistence type="predicted"/>
<dbReference type="EMBL" id="CP064795">
    <property type="protein sequence ID" value="QPG06823.1"/>
    <property type="molecule type" value="Genomic_DNA"/>
</dbReference>
<evidence type="ECO:0000313" key="3">
    <source>
        <dbReference type="Proteomes" id="UP000595095"/>
    </source>
</evidence>
<protein>
    <submittedName>
        <fullName evidence="2">AIPR family protein</fullName>
    </submittedName>
</protein>
<reference evidence="2 3" key="1">
    <citation type="submission" date="2020-11" db="EMBL/GenBank/DDBJ databases">
        <title>Complete genome sequence for Salinimonas sp. strain G2-b.</title>
        <authorList>
            <person name="Park S.-J."/>
        </authorList>
    </citation>
    <scope>NUCLEOTIDE SEQUENCE [LARGE SCALE GENOMIC DNA]</scope>
    <source>
        <strain evidence="2 3">G2-b</strain>
    </source>
</reference>
<dbReference type="Pfam" id="PF10592">
    <property type="entry name" value="AIPR"/>
    <property type="match status" value="1"/>
</dbReference>
<sequence>MANNDLALIEALVTGQMSELEYVGNDSDFFEVFSVENILKDKDLSFEEIELGILDGPDDGGIDSAYIFIDGELINEEPDNFDFLKRHSVIEVHYFQTKYSASFKERAIESIQRTLNDMLNLNVDLDTFDGEYNPQLLAHFELIRKIIKASVTKFPKLNIKCYYATKGNKSTIHNKCIIKGERVVEDIQATLSGSEASFTFWGAKELLEEARKQPKSTFSLVTKEGFSPDKGLYIALVELKNLYSFICNEEKQLNKSIFESNVRDYQGNVNVNKDIQNTLEEPKNEDFWWLNNGVTILGTKIFTSGKELAIENPEIVNGLQTSTEIFNFFNGSQNSEKPCRERHVLVRVICPETEESRDRIIKATNSQTKIPQVSLRGTDKIHRDIEDYFVTKGLYYDRRKNYYKNSGKPIAKIISISLLGQALMSILLHKPNVARARPSTLLSNDEEYNKLFSDKIALEVYYKCVAVLQKVDSNLKANNTIDTGVRSDLKYYVAFGVSYVVLKGMPTVNSIETLNLDLIDEDVINKVLRIVQRDYGSLGATNKVAKGNELITMVVNSINTLI</sequence>
<name>A0A7S9DZJ2_9ALTE</name>
<dbReference type="AlphaFoldDB" id="A0A7S9DZJ2"/>
<gene>
    <name evidence="2" type="ORF">IT774_06775</name>
</gene>
<evidence type="ECO:0000259" key="1">
    <source>
        <dbReference type="Pfam" id="PF10592"/>
    </source>
</evidence>
<feature type="domain" description="Abortive phage infection protein C-terminal" evidence="1">
    <location>
        <begin position="258"/>
        <end position="508"/>
    </location>
</feature>
<evidence type="ECO:0000313" key="2">
    <source>
        <dbReference type="EMBL" id="QPG06823.1"/>
    </source>
</evidence>
<dbReference type="InterPro" id="IPR018891">
    <property type="entry name" value="AIPR_C"/>
</dbReference>
<dbReference type="KEGG" id="smaa:IT774_06775"/>
<dbReference type="RefSeq" id="WP_195811897.1">
    <property type="nucleotide sequence ID" value="NZ_CP064795.1"/>
</dbReference>
<organism evidence="2 3">
    <name type="scientific">Salinimonas marina</name>
    <dbReference type="NCBI Taxonomy" id="2785918"/>
    <lineage>
        <taxon>Bacteria</taxon>
        <taxon>Pseudomonadati</taxon>
        <taxon>Pseudomonadota</taxon>
        <taxon>Gammaproteobacteria</taxon>
        <taxon>Alteromonadales</taxon>
        <taxon>Alteromonadaceae</taxon>
        <taxon>Alteromonas/Salinimonas group</taxon>
        <taxon>Salinimonas</taxon>
    </lineage>
</organism>
<accession>A0A7S9DZJ2</accession>